<dbReference type="EMBL" id="JAPMLD010000004">
    <property type="protein sequence ID" value="MDW4824741.1"/>
    <property type="molecule type" value="Genomic_DNA"/>
</dbReference>
<feature type="signal peptide" evidence="1">
    <location>
        <begin position="1"/>
        <end position="24"/>
    </location>
</feature>
<dbReference type="AlphaFoldDB" id="A0AAW8NH37"/>
<sequence length="151" mass="17234">MRNHIHVLAVIFCLLMATAFAVTAETTNIDHIQFHNDNAENLLISSHPNNPISYTAEDTTYITSLFRTISKIPEQQQRIKETADLLAFLSQKYQLSTQANWKDHVIKIHYTTADSGSLHRVSKGLNRKEFDVLLKQFLQQESNKSSTMTSI</sequence>
<reference evidence="3 5" key="1">
    <citation type="journal article" date="2022" name="bioRxiv">
        <title>Prophages regulate Shewanella fidelis 3313 motility and biofilm formation: implications for gut colonization dynamics in Ciona robusta.</title>
        <authorList>
            <person name="Natarajan O."/>
            <person name="Gibboney S.L."/>
            <person name="Young M.N."/>
            <person name="Lim S.J."/>
            <person name="Pluta N."/>
            <person name="Atkinson C.G."/>
            <person name="Leigh B.A."/>
            <person name="Liberti A."/>
            <person name="Kees E.D."/>
            <person name="Breitbart M."/>
            <person name="Gralnick J.A."/>
            <person name="Dishaw L.J."/>
        </authorList>
    </citation>
    <scope>NUCLEOTIDE SEQUENCE [LARGE SCALE GENOMIC DNA]</scope>
    <source>
        <strain evidence="3 5">JG4066</strain>
    </source>
</reference>
<proteinExistence type="predicted"/>
<feature type="chain" id="PRO_5043364726" evidence="1">
    <location>
        <begin position="25"/>
        <end position="151"/>
    </location>
</feature>
<name>A0AAW8NH37_9GAMM</name>
<keyword evidence="1" id="KW-0732">Signal</keyword>
<evidence type="ECO:0000313" key="4">
    <source>
        <dbReference type="Proteomes" id="UP001259340"/>
    </source>
</evidence>
<accession>A0AAW8NH37</accession>
<comment type="caution">
    <text evidence="2">The sequence shown here is derived from an EMBL/GenBank/DDBJ whole genome shotgun (WGS) entry which is preliminary data.</text>
</comment>
<protein>
    <submittedName>
        <fullName evidence="2">Uncharacterized protein</fullName>
    </submittedName>
</protein>
<evidence type="ECO:0000313" key="2">
    <source>
        <dbReference type="EMBL" id="MDR8522662.1"/>
    </source>
</evidence>
<evidence type="ECO:0000313" key="5">
    <source>
        <dbReference type="Proteomes" id="UP001271263"/>
    </source>
</evidence>
<evidence type="ECO:0000313" key="3">
    <source>
        <dbReference type="EMBL" id="MDW4824741.1"/>
    </source>
</evidence>
<reference evidence="2" key="2">
    <citation type="submission" date="2022-11" db="EMBL/GenBank/DDBJ databases">
        <title>Prophages regulate Shewanella fidelis motility and biofilm formation: implications for gut colonization dynamics in Ciona robusta.</title>
        <authorList>
            <person name="Natarajan O."/>
            <person name="Gibboney S.L."/>
            <person name="Young M.N."/>
            <person name="Lim S.J."/>
            <person name="Pluta N."/>
            <person name="Atkinson C.G.F."/>
            <person name="Leigh B.A."/>
            <person name="Liberti A."/>
            <person name="Kees E."/>
            <person name="Breitbart M."/>
            <person name="Gralnick J."/>
            <person name="Dishaw L.J."/>
        </authorList>
    </citation>
    <scope>NUCLEOTIDE SEQUENCE</scope>
    <source>
        <strain evidence="2">3313</strain>
    </source>
</reference>
<dbReference type="RefSeq" id="WP_310653946.1">
    <property type="nucleotide sequence ID" value="NZ_JAPMLA010000005.1"/>
</dbReference>
<evidence type="ECO:0000256" key="1">
    <source>
        <dbReference type="SAM" id="SignalP"/>
    </source>
</evidence>
<keyword evidence="5" id="KW-1185">Reference proteome</keyword>
<dbReference type="Proteomes" id="UP001271263">
    <property type="component" value="Unassembled WGS sequence"/>
</dbReference>
<dbReference type="Proteomes" id="UP001259340">
    <property type="component" value="Unassembled WGS sequence"/>
</dbReference>
<organism evidence="2 4">
    <name type="scientific">Shewanella fidelis</name>
    <dbReference type="NCBI Taxonomy" id="173509"/>
    <lineage>
        <taxon>Bacteria</taxon>
        <taxon>Pseudomonadati</taxon>
        <taxon>Pseudomonadota</taxon>
        <taxon>Gammaproteobacteria</taxon>
        <taxon>Alteromonadales</taxon>
        <taxon>Shewanellaceae</taxon>
        <taxon>Shewanella</taxon>
    </lineage>
</organism>
<gene>
    <name evidence="2" type="ORF">OS133_02980</name>
    <name evidence="3" type="ORF">OS134_11790</name>
</gene>
<dbReference type="EMBL" id="JAPMLE010000001">
    <property type="protein sequence ID" value="MDR8522662.1"/>
    <property type="molecule type" value="Genomic_DNA"/>
</dbReference>